<dbReference type="Gene3D" id="3.40.50.360">
    <property type="match status" value="1"/>
</dbReference>
<dbReference type="Pfam" id="PF12682">
    <property type="entry name" value="Flavodoxin_4"/>
    <property type="match status" value="1"/>
</dbReference>
<feature type="region of interest" description="Disordered" evidence="1">
    <location>
        <begin position="30"/>
        <end position="56"/>
    </location>
</feature>
<evidence type="ECO:0000259" key="3">
    <source>
        <dbReference type="Pfam" id="PF12682"/>
    </source>
</evidence>
<dbReference type="InterPro" id="IPR008254">
    <property type="entry name" value="Flavodoxin/NO_synth"/>
</dbReference>
<organism evidence="4 5">
    <name type="scientific">Microbacterium pumilum</name>
    <dbReference type="NCBI Taxonomy" id="344165"/>
    <lineage>
        <taxon>Bacteria</taxon>
        <taxon>Bacillati</taxon>
        <taxon>Actinomycetota</taxon>
        <taxon>Actinomycetes</taxon>
        <taxon>Micrococcales</taxon>
        <taxon>Microbacteriaceae</taxon>
        <taxon>Microbacterium</taxon>
    </lineage>
</organism>
<dbReference type="SUPFAM" id="SSF52218">
    <property type="entry name" value="Flavoproteins"/>
    <property type="match status" value="1"/>
</dbReference>
<feature type="chain" id="PRO_5045195125" evidence="2">
    <location>
        <begin position="29"/>
        <end position="228"/>
    </location>
</feature>
<evidence type="ECO:0000256" key="2">
    <source>
        <dbReference type="SAM" id="SignalP"/>
    </source>
</evidence>
<dbReference type="InterPro" id="IPR029039">
    <property type="entry name" value="Flavoprotein-like_sf"/>
</dbReference>
<keyword evidence="2" id="KW-0732">Signal</keyword>
<feature type="signal peptide" evidence="2">
    <location>
        <begin position="1"/>
        <end position="28"/>
    </location>
</feature>
<protein>
    <submittedName>
        <fullName evidence="4">Flavodoxin</fullName>
    </submittedName>
</protein>
<proteinExistence type="predicted"/>
<dbReference type="PANTHER" id="PTHR39201:SF1">
    <property type="entry name" value="FLAVODOXIN-LIKE DOMAIN-CONTAINING PROTEIN"/>
    <property type="match status" value="1"/>
</dbReference>
<evidence type="ECO:0000256" key="1">
    <source>
        <dbReference type="SAM" id="MobiDB-lite"/>
    </source>
</evidence>
<gene>
    <name evidence="4" type="ORF">GCM10009777_02820</name>
</gene>
<keyword evidence="5" id="KW-1185">Reference proteome</keyword>
<reference evidence="5" key="1">
    <citation type="journal article" date="2019" name="Int. J. Syst. Evol. Microbiol.">
        <title>The Global Catalogue of Microorganisms (GCM) 10K type strain sequencing project: providing services to taxonomists for standard genome sequencing and annotation.</title>
        <authorList>
            <consortium name="The Broad Institute Genomics Platform"/>
            <consortium name="The Broad Institute Genome Sequencing Center for Infectious Disease"/>
            <person name="Wu L."/>
            <person name="Ma J."/>
        </authorList>
    </citation>
    <scope>NUCLEOTIDE SEQUENCE [LARGE SCALE GENOMIC DNA]</scope>
    <source>
        <strain evidence="5">JCM 14902</strain>
    </source>
</reference>
<evidence type="ECO:0000313" key="4">
    <source>
        <dbReference type="EMBL" id="GAA1973950.1"/>
    </source>
</evidence>
<sequence>MQMDDVINRRAFVRSGLLLTATVLGAVACTPTPSRETMPSSTPAPDSSPAPSPGSRVMLAYFSRPGENYHYGDRIDLEVGNTQVVAEMIADAITVDVFRIEAADPYPDDYEQTVQRNVQEENDDARPEIASPLPDLSDYAIVLLGSPVWNVQTPMIMRTFVENVDLAGKTVHPFATYAVSGMGRVRTDYAQLLPGVTVTEGLAVQGEVASQARPNVDAWLRQLGLLGA</sequence>
<feature type="domain" description="Flavodoxin-like" evidence="3">
    <location>
        <begin position="80"/>
        <end position="220"/>
    </location>
</feature>
<evidence type="ECO:0000313" key="5">
    <source>
        <dbReference type="Proteomes" id="UP001500326"/>
    </source>
</evidence>
<comment type="caution">
    <text evidence="4">The sequence shown here is derived from an EMBL/GenBank/DDBJ whole genome shotgun (WGS) entry which is preliminary data.</text>
</comment>
<name>A0ABP5D4F7_9MICO</name>
<dbReference type="Proteomes" id="UP001500326">
    <property type="component" value="Unassembled WGS sequence"/>
</dbReference>
<dbReference type="EMBL" id="BAAAOH010000001">
    <property type="protein sequence ID" value="GAA1973950.1"/>
    <property type="molecule type" value="Genomic_DNA"/>
</dbReference>
<accession>A0ABP5D4F7</accession>
<dbReference type="PANTHER" id="PTHR39201">
    <property type="entry name" value="EXPORTED PROTEIN-RELATED"/>
    <property type="match status" value="1"/>
</dbReference>